<dbReference type="PaxDb" id="39947-A0A0P0WR74"/>
<reference evidence="1 2" key="3">
    <citation type="journal article" date="2013" name="Rice">
        <title>Improvement of the Oryza sativa Nipponbare reference genome using next generation sequence and optical map data.</title>
        <authorList>
            <person name="Kawahara Y."/>
            <person name="de la Bastide M."/>
            <person name="Hamilton J.P."/>
            <person name="Kanamori H."/>
            <person name="McCombie W.R."/>
            <person name="Ouyang S."/>
            <person name="Schwartz D.C."/>
            <person name="Tanaka T."/>
            <person name="Wu J."/>
            <person name="Zhou S."/>
            <person name="Childs K.L."/>
            <person name="Davidson R.M."/>
            <person name="Lin H."/>
            <person name="Quesada-Ocampo L."/>
            <person name="Vaillancourt B."/>
            <person name="Sakai H."/>
            <person name="Lee S.S."/>
            <person name="Kim J."/>
            <person name="Numa H."/>
            <person name="Itoh T."/>
            <person name="Buell C.R."/>
            <person name="Matsumoto T."/>
        </authorList>
    </citation>
    <scope>NUCLEOTIDE SEQUENCE [LARGE SCALE GENOMIC DNA]</scope>
    <source>
        <strain evidence="2">cv. Nipponbare</strain>
    </source>
</reference>
<accession>A0A0P0WR74</accession>
<dbReference type="EMBL" id="AP014961">
    <property type="protein sequence ID" value="BAS95616.1"/>
    <property type="molecule type" value="Genomic_DNA"/>
</dbReference>
<dbReference type="Gramene" id="Os05t0590201-01">
    <property type="protein sequence ID" value="Os05t0590201-01"/>
    <property type="gene ID" value="Os05g0590201"/>
</dbReference>
<sequence length="192" mass="21218">MMHNLYGNIDATGNLHGAGVVVLRLRRRLPEAQDAGEYVQQLLRRDELGEVPDGADDLDGRGGALHPEVHVLRHAGRRREVGLHLDDGARRLHAVEDLPLVAEEDHLGQLERDGRVHGEEALEEVLHGGRVAGGVGEEAPDPAVEVRLHGCQHAVDRRLLKASYIPFLLQVYVPDRSIHHPFSSAIRSLVQF</sequence>
<gene>
    <name evidence="1" type="ordered locus">Os05g0590201</name>
    <name evidence="1" type="ORF">OSNPB_050590201</name>
</gene>
<dbReference type="InParanoid" id="A0A0P0WR74"/>
<organism evidence="1 2">
    <name type="scientific">Oryza sativa subsp. japonica</name>
    <name type="common">Rice</name>
    <dbReference type="NCBI Taxonomy" id="39947"/>
    <lineage>
        <taxon>Eukaryota</taxon>
        <taxon>Viridiplantae</taxon>
        <taxon>Streptophyta</taxon>
        <taxon>Embryophyta</taxon>
        <taxon>Tracheophyta</taxon>
        <taxon>Spermatophyta</taxon>
        <taxon>Magnoliopsida</taxon>
        <taxon>Liliopsida</taxon>
        <taxon>Poales</taxon>
        <taxon>Poaceae</taxon>
        <taxon>BOP clade</taxon>
        <taxon>Oryzoideae</taxon>
        <taxon>Oryzeae</taxon>
        <taxon>Oryzinae</taxon>
        <taxon>Oryza</taxon>
        <taxon>Oryza sativa</taxon>
    </lineage>
</organism>
<dbReference type="eggNOG" id="ENOG502R799">
    <property type="taxonomic scope" value="Eukaryota"/>
</dbReference>
<reference evidence="1 2" key="2">
    <citation type="journal article" date="2013" name="Plant Cell Physiol.">
        <title>Rice Annotation Project Database (RAP-DB): an integrative and interactive database for rice genomics.</title>
        <authorList>
            <person name="Sakai H."/>
            <person name="Lee S.S."/>
            <person name="Tanaka T."/>
            <person name="Numa H."/>
            <person name="Kim J."/>
            <person name="Kawahara Y."/>
            <person name="Wakimoto H."/>
            <person name="Yang C.C."/>
            <person name="Iwamoto M."/>
            <person name="Abe T."/>
            <person name="Yamada Y."/>
            <person name="Muto A."/>
            <person name="Inokuchi H."/>
            <person name="Ikemura T."/>
            <person name="Matsumoto T."/>
            <person name="Sasaki T."/>
            <person name="Itoh T."/>
        </authorList>
    </citation>
    <scope>NUCLEOTIDE SEQUENCE [LARGE SCALE GENOMIC DNA]</scope>
    <source>
        <strain evidence="2">cv. Nipponbare</strain>
    </source>
</reference>
<evidence type="ECO:0000313" key="2">
    <source>
        <dbReference type="Proteomes" id="UP000059680"/>
    </source>
</evidence>
<keyword evidence="2" id="KW-1185">Reference proteome</keyword>
<proteinExistence type="predicted"/>
<name>A0A0P0WR74_ORYSJ</name>
<evidence type="ECO:0000313" key="1">
    <source>
        <dbReference type="EMBL" id="BAS95616.1"/>
    </source>
</evidence>
<dbReference type="AlphaFoldDB" id="A0A0P0WR74"/>
<protein>
    <submittedName>
        <fullName evidence="1">Os05g0590201 protein</fullName>
    </submittedName>
</protein>
<dbReference type="Proteomes" id="UP000059680">
    <property type="component" value="Chromosome 5"/>
</dbReference>
<reference evidence="2" key="1">
    <citation type="journal article" date="2005" name="Nature">
        <title>The map-based sequence of the rice genome.</title>
        <authorList>
            <consortium name="International rice genome sequencing project (IRGSP)"/>
            <person name="Matsumoto T."/>
            <person name="Wu J."/>
            <person name="Kanamori H."/>
            <person name="Katayose Y."/>
            <person name="Fujisawa M."/>
            <person name="Namiki N."/>
            <person name="Mizuno H."/>
            <person name="Yamamoto K."/>
            <person name="Antonio B.A."/>
            <person name="Baba T."/>
            <person name="Sakata K."/>
            <person name="Nagamura Y."/>
            <person name="Aoki H."/>
            <person name="Arikawa K."/>
            <person name="Arita K."/>
            <person name="Bito T."/>
            <person name="Chiden Y."/>
            <person name="Fujitsuka N."/>
            <person name="Fukunaka R."/>
            <person name="Hamada M."/>
            <person name="Harada C."/>
            <person name="Hayashi A."/>
            <person name="Hijishita S."/>
            <person name="Honda M."/>
            <person name="Hosokawa S."/>
            <person name="Ichikawa Y."/>
            <person name="Idonuma A."/>
            <person name="Iijima M."/>
            <person name="Ikeda M."/>
            <person name="Ikeno M."/>
            <person name="Ito K."/>
            <person name="Ito S."/>
            <person name="Ito T."/>
            <person name="Ito Y."/>
            <person name="Ito Y."/>
            <person name="Iwabuchi A."/>
            <person name="Kamiya K."/>
            <person name="Karasawa W."/>
            <person name="Kurita K."/>
            <person name="Katagiri S."/>
            <person name="Kikuta A."/>
            <person name="Kobayashi H."/>
            <person name="Kobayashi N."/>
            <person name="Machita K."/>
            <person name="Maehara T."/>
            <person name="Masukawa M."/>
            <person name="Mizubayashi T."/>
            <person name="Mukai Y."/>
            <person name="Nagasaki H."/>
            <person name="Nagata Y."/>
            <person name="Naito S."/>
            <person name="Nakashima M."/>
            <person name="Nakama Y."/>
            <person name="Nakamichi Y."/>
            <person name="Nakamura M."/>
            <person name="Meguro A."/>
            <person name="Negishi M."/>
            <person name="Ohta I."/>
            <person name="Ohta T."/>
            <person name="Okamoto M."/>
            <person name="Ono N."/>
            <person name="Saji S."/>
            <person name="Sakaguchi M."/>
            <person name="Sakai K."/>
            <person name="Shibata M."/>
            <person name="Shimokawa T."/>
            <person name="Song J."/>
            <person name="Takazaki Y."/>
            <person name="Terasawa K."/>
            <person name="Tsugane M."/>
            <person name="Tsuji K."/>
            <person name="Ueda S."/>
            <person name="Waki K."/>
            <person name="Yamagata H."/>
            <person name="Yamamoto M."/>
            <person name="Yamamoto S."/>
            <person name="Yamane H."/>
            <person name="Yoshiki S."/>
            <person name="Yoshihara R."/>
            <person name="Yukawa K."/>
            <person name="Zhong H."/>
            <person name="Yano M."/>
            <person name="Yuan Q."/>
            <person name="Ouyang S."/>
            <person name="Liu J."/>
            <person name="Jones K.M."/>
            <person name="Gansberger K."/>
            <person name="Moffat K."/>
            <person name="Hill J."/>
            <person name="Bera J."/>
            <person name="Fadrosh D."/>
            <person name="Jin S."/>
            <person name="Johri S."/>
            <person name="Kim M."/>
            <person name="Overton L."/>
            <person name="Reardon M."/>
            <person name="Tsitrin T."/>
            <person name="Vuong H."/>
            <person name="Weaver B."/>
            <person name="Ciecko A."/>
            <person name="Tallon L."/>
            <person name="Jackson J."/>
            <person name="Pai G."/>
            <person name="Aken S.V."/>
            <person name="Utterback T."/>
            <person name="Reidmuller S."/>
            <person name="Feldblyum T."/>
            <person name="Hsiao J."/>
            <person name="Zismann V."/>
            <person name="Iobst S."/>
            <person name="de Vazeille A.R."/>
            <person name="Buell C.R."/>
            <person name="Ying K."/>
            <person name="Li Y."/>
            <person name="Lu T."/>
            <person name="Huang Y."/>
            <person name="Zhao Q."/>
            <person name="Feng Q."/>
            <person name="Zhang L."/>
            <person name="Zhu J."/>
            <person name="Weng Q."/>
            <person name="Mu J."/>
            <person name="Lu Y."/>
            <person name="Fan D."/>
            <person name="Liu Y."/>
            <person name="Guan J."/>
            <person name="Zhang Y."/>
            <person name="Yu S."/>
            <person name="Liu X."/>
            <person name="Zhang Y."/>
            <person name="Hong G."/>
            <person name="Han B."/>
            <person name="Choisne N."/>
            <person name="Demange N."/>
            <person name="Orjeda G."/>
            <person name="Samain S."/>
            <person name="Cattolico L."/>
            <person name="Pelletier E."/>
            <person name="Couloux A."/>
            <person name="Segurens B."/>
            <person name="Wincker P."/>
            <person name="D'Hont A."/>
            <person name="Scarpelli C."/>
            <person name="Weissenbach J."/>
            <person name="Salanoubat M."/>
            <person name="Quetier F."/>
            <person name="Yu Y."/>
            <person name="Kim H.R."/>
            <person name="Rambo T."/>
            <person name="Currie J."/>
            <person name="Collura K."/>
            <person name="Luo M."/>
            <person name="Yang T."/>
            <person name="Ammiraju J.S.S."/>
            <person name="Engler F."/>
            <person name="Soderlund C."/>
            <person name="Wing R.A."/>
            <person name="Palmer L.E."/>
            <person name="de la Bastide M."/>
            <person name="Spiegel L."/>
            <person name="Nascimento L."/>
            <person name="Zutavern T."/>
            <person name="O'Shaughnessy A."/>
            <person name="Dike S."/>
            <person name="Dedhia N."/>
            <person name="Preston R."/>
            <person name="Balija V."/>
            <person name="McCombie W.R."/>
            <person name="Chow T."/>
            <person name="Chen H."/>
            <person name="Chung M."/>
            <person name="Chen C."/>
            <person name="Shaw J."/>
            <person name="Wu H."/>
            <person name="Hsiao K."/>
            <person name="Chao Y."/>
            <person name="Chu M."/>
            <person name="Cheng C."/>
            <person name="Hour A."/>
            <person name="Lee P."/>
            <person name="Lin S."/>
            <person name="Lin Y."/>
            <person name="Liou J."/>
            <person name="Liu S."/>
            <person name="Hsing Y."/>
            <person name="Raghuvanshi S."/>
            <person name="Mohanty A."/>
            <person name="Bharti A.K."/>
            <person name="Gaur A."/>
            <person name="Gupta V."/>
            <person name="Kumar D."/>
            <person name="Ravi V."/>
            <person name="Vij S."/>
            <person name="Kapur A."/>
            <person name="Khurana P."/>
            <person name="Khurana P."/>
            <person name="Khurana J.P."/>
            <person name="Tyagi A.K."/>
            <person name="Gaikwad K."/>
            <person name="Singh A."/>
            <person name="Dalal V."/>
            <person name="Srivastava S."/>
            <person name="Dixit A."/>
            <person name="Pal A.K."/>
            <person name="Ghazi I.A."/>
            <person name="Yadav M."/>
            <person name="Pandit A."/>
            <person name="Bhargava A."/>
            <person name="Sureshbabu K."/>
            <person name="Batra K."/>
            <person name="Sharma T.R."/>
            <person name="Mohapatra T."/>
            <person name="Singh N.K."/>
            <person name="Messing J."/>
            <person name="Nelson A.B."/>
            <person name="Fuks G."/>
            <person name="Kavchok S."/>
            <person name="Keizer G."/>
            <person name="Linton E."/>
            <person name="Llaca V."/>
            <person name="Song R."/>
            <person name="Tanyolac B."/>
            <person name="Young S."/>
            <person name="Ho-Il K."/>
            <person name="Hahn J.H."/>
            <person name="Sangsakoo G."/>
            <person name="Vanavichit A."/>
            <person name="de Mattos Luiz.A.T."/>
            <person name="Zimmer P.D."/>
            <person name="Malone G."/>
            <person name="Dellagostin O."/>
            <person name="de Oliveira A.C."/>
            <person name="Bevan M."/>
            <person name="Bancroft I."/>
            <person name="Minx P."/>
            <person name="Cordum H."/>
            <person name="Wilson R."/>
            <person name="Cheng Z."/>
            <person name="Jin W."/>
            <person name="Jiang J."/>
            <person name="Leong S.A."/>
            <person name="Iwama H."/>
            <person name="Gojobori T."/>
            <person name="Itoh T."/>
            <person name="Niimura Y."/>
            <person name="Fujii Y."/>
            <person name="Habara T."/>
            <person name="Sakai H."/>
            <person name="Sato Y."/>
            <person name="Wilson G."/>
            <person name="Kumar K."/>
            <person name="McCouch S."/>
            <person name="Juretic N."/>
            <person name="Hoen D."/>
            <person name="Wright S."/>
            <person name="Bruskiewich R."/>
            <person name="Bureau T."/>
            <person name="Miyao A."/>
            <person name="Hirochika H."/>
            <person name="Nishikawa T."/>
            <person name="Kadowaki K."/>
            <person name="Sugiura M."/>
            <person name="Burr B."/>
            <person name="Sasaki T."/>
        </authorList>
    </citation>
    <scope>NUCLEOTIDE SEQUENCE [LARGE SCALE GENOMIC DNA]</scope>
    <source>
        <strain evidence="2">cv. Nipponbare</strain>
    </source>
</reference>